<dbReference type="AlphaFoldDB" id="A0A8T1V849"/>
<feature type="signal peptide" evidence="1">
    <location>
        <begin position="1"/>
        <end position="15"/>
    </location>
</feature>
<dbReference type="EMBL" id="JAGDFM010000747">
    <property type="protein sequence ID" value="KAG7376269.1"/>
    <property type="molecule type" value="Genomic_DNA"/>
</dbReference>
<feature type="chain" id="PRO_5035814400" evidence="1">
    <location>
        <begin position="16"/>
        <end position="259"/>
    </location>
</feature>
<comment type="caution">
    <text evidence="2">The sequence shown here is derived from an EMBL/GenBank/DDBJ whole genome shotgun (WGS) entry which is preliminary data.</text>
</comment>
<evidence type="ECO:0000256" key="1">
    <source>
        <dbReference type="SAM" id="SignalP"/>
    </source>
</evidence>
<protein>
    <submittedName>
        <fullName evidence="2">Uncharacterized protein</fullName>
    </submittedName>
</protein>
<keyword evidence="1" id="KW-0732">Signal</keyword>
<dbReference type="PANTHER" id="PTHR39200:SF1">
    <property type="entry name" value="AUTO-TRANSPORTER ADHESIN HEAD GIN DOMAIN-CONTAINING PROTEIN-RELATED"/>
    <property type="match status" value="1"/>
</dbReference>
<name>A0A8T1V849_9STRA</name>
<proteinExistence type="predicted"/>
<gene>
    <name evidence="2" type="ORF">PHYPSEUDO_013856</name>
</gene>
<organism evidence="2 3">
    <name type="scientific">Phytophthora pseudosyringae</name>
    <dbReference type="NCBI Taxonomy" id="221518"/>
    <lineage>
        <taxon>Eukaryota</taxon>
        <taxon>Sar</taxon>
        <taxon>Stramenopiles</taxon>
        <taxon>Oomycota</taxon>
        <taxon>Peronosporomycetes</taxon>
        <taxon>Peronosporales</taxon>
        <taxon>Peronosporaceae</taxon>
        <taxon>Phytophthora</taxon>
    </lineage>
</organism>
<evidence type="ECO:0000313" key="2">
    <source>
        <dbReference type="EMBL" id="KAG7376269.1"/>
    </source>
</evidence>
<evidence type="ECO:0000313" key="3">
    <source>
        <dbReference type="Proteomes" id="UP000694044"/>
    </source>
</evidence>
<dbReference type="Proteomes" id="UP000694044">
    <property type="component" value="Unassembled WGS sequence"/>
</dbReference>
<dbReference type="PANTHER" id="PTHR39200">
    <property type="entry name" value="HYPOTHETICAL EXPORTED PROTEIN"/>
    <property type="match status" value="1"/>
</dbReference>
<reference evidence="2" key="1">
    <citation type="submission" date="2021-02" db="EMBL/GenBank/DDBJ databases">
        <authorList>
            <person name="Palmer J.M."/>
        </authorList>
    </citation>
    <scope>NUCLEOTIDE SEQUENCE</scope>
    <source>
        <strain evidence="2">SCRP734</strain>
    </source>
</reference>
<accession>A0A8T1V849</accession>
<sequence>MIRFMSCLLVFVATALVTVDHVSHVKQWTLTATGTNDGDDKIGSLNLDLTGRVFVSYVSDVPSGVLGYVNVSGDSHKIVNFVTVLTNDVNDEQLHVRINDNNDSPTVEGYLLTEIILVTSGVVSNVQSQLTSEVVIENGVLVTSDVDEELQLKLEVMDAASLPFSAESVSVTVRGKLTAHDASNITVLPSSFDSAKLKRRATKGAFSLVSQYARQAPTAPLRILVSMTLPRPQLLLRTERCWSLSARRPVEQSRITQVQ</sequence>
<keyword evidence="3" id="KW-1185">Reference proteome</keyword>